<keyword evidence="3" id="KW-1185">Reference proteome</keyword>
<protein>
    <submittedName>
        <fullName evidence="2">Uncharacterized protein</fullName>
    </submittedName>
</protein>
<feature type="region of interest" description="Disordered" evidence="1">
    <location>
        <begin position="1"/>
        <end position="41"/>
    </location>
</feature>
<feature type="compositionally biased region" description="Basic and acidic residues" evidence="1">
    <location>
        <begin position="17"/>
        <end position="31"/>
    </location>
</feature>
<organism evidence="2 3">
    <name type="scientific">Stylosanthes scabra</name>
    <dbReference type="NCBI Taxonomy" id="79078"/>
    <lineage>
        <taxon>Eukaryota</taxon>
        <taxon>Viridiplantae</taxon>
        <taxon>Streptophyta</taxon>
        <taxon>Embryophyta</taxon>
        <taxon>Tracheophyta</taxon>
        <taxon>Spermatophyta</taxon>
        <taxon>Magnoliopsida</taxon>
        <taxon>eudicotyledons</taxon>
        <taxon>Gunneridae</taxon>
        <taxon>Pentapetalae</taxon>
        <taxon>rosids</taxon>
        <taxon>fabids</taxon>
        <taxon>Fabales</taxon>
        <taxon>Fabaceae</taxon>
        <taxon>Papilionoideae</taxon>
        <taxon>50 kb inversion clade</taxon>
        <taxon>dalbergioids sensu lato</taxon>
        <taxon>Dalbergieae</taxon>
        <taxon>Pterocarpus clade</taxon>
        <taxon>Stylosanthes</taxon>
    </lineage>
</organism>
<evidence type="ECO:0000313" key="3">
    <source>
        <dbReference type="Proteomes" id="UP001341840"/>
    </source>
</evidence>
<accession>A0ABU6WWW5</accession>
<gene>
    <name evidence="2" type="ORF">PIB30_095664</name>
</gene>
<evidence type="ECO:0000256" key="1">
    <source>
        <dbReference type="SAM" id="MobiDB-lite"/>
    </source>
</evidence>
<reference evidence="2 3" key="1">
    <citation type="journal article" date="2023" name="Plants (Basel)">
        <title>Bridging the Gap: Combining Genomics and Transcriptomics Approaches to Understand Stylosanthes scabra, an Orphan Legume from the Brazilian Caatinga.</title>
        <authorList>
            <person name="Ferreira-Neto J.R.C."/>
            <person name="da Silva M.D."/>
            <person name="Binneck E."/>
            <person name="de Melo N.F."/>
            <person name="da Silva R.H."/>
            <person name="de Melo A.L.T.M."/>
            <person name="Pandolfi V."/>
            <person name="Bustamante F.O."/>
            <person name="Brasileiro-Vidal A.C."/>
            <person name="Benko-Iseppon A.M."/>
        </authorList>
    </citation>
    <scope>NUCLEOTIDE SEQUENCE [LARGE SCALE GENOMIC DNA]</scope>
    <source>
        <tissue evidence="2">Leaves</tissue>
    </source>
</reference>
<dbReference type="Proteomes" id="UP001341840">
    <property type="component" value="Unassembled WGS sequence"/>
</dbReference>
<comment type="caution">
    <text evidence="2">The sequence shown here is derived from an EMBL/GenBank/DDBJ whole genome shotgun (WGS) entry which is preliminary data.</text>
</comment>
<sequence length="238" mass="27017">MINNIRYPRQQPQQHQQFHEGYADQEQHVEHAQGFPKPQGYGWGQLQQDMATLNVKQTNFFDSIQAQQAKFGQDLHELKVNKNLEEQRAEIANISDILKTHAMDSKLENSYTCWGLQQGIPGLAPIIPALDIALMMKRNIKENKPMFEGMLHPWPVGESSTGDELILNVAQTWPNQASPFTKLKHPTTFGPCLGMGQTWFPPQAPSSMQYSHTTFGPRLGVAQMWSFQAKPESKFPKC</sequence>
<evidence type="ECO:0000313" key="2">
    <source>
        <dbReference type="EMBL" id="MED6189401.1"/>
    </source>
</evidence>
<dbReference type="EMBL" id="JASCZI010183446">
    <property type="protein sequence ID" value="MED6189401.1"/>
    <property type="molecule type" value="Genomic_DNA"/>
</dbReference>
<name>A0ABU6WWW5_9FABA</name>
<proteinExistence type="predicted"/>